<sequence>MATVNPNNVNNCGTMVGNTMISKSGMLTLTATTNQRVTMLRNVSKIQQQQQGTTMTTIQPQSMMMQQQPIGVGFIHTLSGGQQQPSSQQHTIATHQQQISANPQQQQITTTATMIASANHHNPSPNNNNNAGLMNDSIDLEDPALISQILDEVIELQDDTMIGVNASSTSLIVNNVNQLNNNHNNNGSVGVGNVMNINNQPSLSSLLSNTANMANVGCGNPCNITASVNRRINNDIDLIASGLVDSTGSLTQVNSITTNEQQAISEIRKELMKVENQQNVNA</sequence>
<evidence type="ECO:0000313" key="2">
    <source>
        <dbReference type="EMBL" id="OTF80298.1"/>
    </source>
</evidence>
<evidence type="ECO:0000256" key="1">
    <source>
        <dbReference type="SAM" id="MobiDB-lite"/>
    </source>
</evidence>
<name>A0A1Y3BK85_EURMA</name>
<dbReference type="EMBL" id="MUJZ01018988">
    <property type="protein sequence ID" value="OTF80298.1"/>
    <property type="molecule type" value="Genomic_DNA"/>
</dbReference>
<dbReference type="AlphaFoldDB" id="A0A1Y3BK85"/>
<evidence type="ECO:0000313" key="3">
    <source>
        <dbReference type="Proteomes" id="UP000194236"/>
    </source>
</evidence>
<feature type="compositionally biased region" description="Low complexity" evidence="1">
    <location>
        <begin position="79"/>
        <end position="108"/>
    </location>
</feature>
<organism evidence="2 3">
    <name type="scientific">Euroglyphus maynei</name>
    <name type="common">Mayne's house dust mite</name>
    <dbReference type="NCBI Taxonomy" id="6958"/>
    <lineage>
        <taxon>Eukaryota</taxon>
        <taxon>Metazoa</taxon>
        <taxon>Ecdysozoa</taxon>
        <taxon>Arthropoda</taxon>
        <taxon>Chelicerata</taxon>
        <taxon>Arachnida</taxon>
        <taxon>Acari</taxon>
        <taxon>Acariformes</taxon>
        <taxon>Sarcoptiformes</taxon>
        <taxon>Astigmata</taxon>
        <taxon>Psoroptidia</taxon>
        <taxon>Analgoidea</taxon>
        <taxon>Pyroglyphidae</taxon>
        <taxon>Pyroglyphinae</taxon>
        <taxon>Euroglyphus</taxon>
    </lineage>
</organism>
<reference evidence="2 3" key="1">
    <citation type="submission" date="2017-03" db="EMBL/GenBank/DDBJ databases">
        <title>Genome Survey of Euroglyphus maynei.</title>
        <authorList>
            <person name="Arlian L.G."/>
            <person name="Morgan M.S."/>
            <person name="Rider S.D."/>
        </authorList>
    </citation>
    <scope>NUCLEOTIDE SEQUENCE [LARGE SCALE GENOMIC DNA]</scope>
    <source>
        <strain evidence="2">Arlian Lab</strain>
        <tissue evidence="2">Whole body</tissue>
    </source>
</reference>
<feature type="region of interest" description="Disordered" evidence="1">
    <location>
        <begin position="78"/>
        <end position="108"/>
    </location>
</feature>
<feature type="non-terminal residue" evidence="2">
    <location>
        <position position="282"/>
    </location>
</feature>
<protein>
    <submittedName>
        <fullName evidence="2">Uncharacterized protein</fullName>
    </submittedName>
</protein>
<gene>
    <name evidence="2" type="ORF">BLA29_006793</name>
</gene>
<accession>A0A1Y3BK85</accession>
<dbReference type="Proteomes" id="UP000194236">
    <property type="component" value="Unassembled WGS sequence"/>
</dbReference>
<proteinExistence type="predicted"/>
<comment type="caution">
    <text evidence="2">The sequence shown here is derived from an EMBL/GenBank/DDBJ whole genome shotgun (WGS) entry which is preliminary data.</text>
</comment>
<keyword evidence="3" id="KW-1185">Reference proteome</keyword>